<evidence type="ECO:0000313" key="2">
    <source>
        <dbReference type="EMBL" id="MFC4065124.1"/>
    </source>
</evidence>
<evidence type="ECO:0000259" key="1">
    <source>
        <dbReference type="Pfam" id="PF13460"/>
    </source>
</evidence>
<reference evidence="3" key="1">
    <citation type="journal article" date="2019" name="Int. J. Syst. Evol. Microbiol.">
        <title>The Global Catalogue of Microorganisms (GCM) 10K type strain sequencing project: providing services to taxonomists for standard genome sequencing and annotation.</title>
        <authorList>
            <consortium name="The Broad Institute Genomics Platform"/>
            <consortium name="The Broad Institute Genome Sequencing Center for Infectious Disease"/>
            <person name="Wu L."/>
            <person name="Ma J."/>
        </authorList>
    </citation>
    <scope>NUCLEOTIDE SEQUENCE [LARGE SCALE GENOMIC DNA]</scope>
    <source>
        <strain evidence="3">TBRC 5832</strain>
    </source>
</reference>
<dbReference type="InterPro" id="IPR036291">
    <property type="entry name" value="NAD(P)-bd_dom_sf"/>
</dbReference>
<gene>
    <name evidence="2" type="ORF">ACFO0C_09285</name>
</gene>
<dbReference type="PANTHER" id="PTHR14097">
    <property type="entry name" value="OXIDOREDUCTASE HTATIP2"/>
    <property type="match status" value="1"/>
</dbReference>
<feature type="domain" description="NAD(P)-binding" evidence="1">
    <location>
        <begin position="7"/>
        <end position="146"/>
    </location>
</feature>
<dbReference type="PANTHER" id="PTHR14097:SF8">
    <property type="entry name" value="NAD(P)-BINDING DOMAIN-CONTAINING PROTEIN"/>
    <property type="match status" value="1"/>
</dbReference>
<dbReference type="EMBL" id="JBHSBL010000007">
    <property type="protein sequence ID" value="MFC4065124.1"/>
    <property type="molecule type" value="Genomic_DNA"/>
</dbReference>
<accession>A0ABV8IQ49</accession>
<dbReference type="InterPro" id="IPR016040">
    <property type="entry name" value="NAD(P)-bd_dom"/>
</dbReference>
<dbReference type="Gene3D" id="3.40.50.720">
    <property type="entry name" value="NAD(P)-binding Rossmann-like Domain"/>
    <property type="match status" value="1"/>
</dbReference>
<dbReference type="SUPFAM" id="SSF51735">
    <property type="entry name" value="NAD(P)-binding Rossmann-fold domains"/>
    <property type="match status" value="1"/>
</dbReference>
<proteinExistence type="predicted"/>
<dbReference type="Pfam" id="PF13460">
    <property type="entry name" value="NAD_binding_10"/>
    <property type="match status" value="1"/>
</dbReference>
<dbReference type="RefSeq" id="WP_378066156.1">
    <property type="nucleotide sequence ID" value="NZ_JBHSBL010000007.1"/>
</dbReference>
<dbReference type="Proteomes" id="UP001595867">
    <property type="component" value="Unassembled WGS sequence"/>
</dbReference>
<sequence length="224" mass="24325">MRVVLFGATGMVGHGVLTALLEDPAVTGVTAISRRRTGRSHPKLREILHRDFTDFSGLGNVFAGAHATLFCLGTPSAGLSEAAYTRITRDFAVAAAEAAHQGLFVYVSANRADSRSGTMWIRIKGRAEEALTAAHPRVFLLRPGFIRPCRGARPATRAQRVAYAVLTPFHPLIKRLFPKQVTTTDAIAYATLEMLHAPQTVPRRLDNTLINEVAARRAGDRAAM</sequence>
<protein>
    <submittedName>
        <fullName evidence="2">NAD(P)H-binding protein</fullName>
    </submittedName>
</protein>
<name>A0ABV8IQ49_9ACTN</name>
<comment type="caution">
    <text evidence="2">The sequence shown here is derived from an EMBL/GenBank/DDBJ whole genome shotgun (WGS) entry which is preliminary data.</text>
</comment>
<evidence type="ECO:0000313" key="3">
    <source>
        <dbReference type="Proteomes" id="UP001595867"/>
    </source>
</evidence>
<organism evidence="2 3">
    <name type="scientific">Actinoplanes subglobosus</name>
    <dbReference type="NCBI Taxonomy" id="1547892"/>
    <lineage>
        <taxon>Bacteria</taxon>
        <taxon>Bacillati</taxon>
        <taxon>Actinomycetota</taxon>
        <taxon>Actinomycetes</taxon>
        <taxon>Micromonosporales</taxon>
        <taxon>Micromonosporaceae</taxon>
        <taxon>Actinoplanes</taxon>
    </lineage>
</organism>
<keyword evidence="3" id="KW-1185">Reference proteome</keyword>